<proteinExistence type="predicted"/>
<keyword evidence="1" id="KW-0472">Membrane</keyword>
<dbReference type="EMBL" id="JAWDID010000073">
    <property type="protein sequence ID" value="MDU0343551.1"/>
    <property type="molecule type" value="Genomic_DNA"/>
</dbReference>
<name>A0ABU3SFT4_9HYPH</name>
<reference evidence="2 3" key="1">
    <citation type="submission" date="2023-09" db="EMBL/GenBank/DDBJ databases">
        <title>Whole genome shotgun sequencing (WGS) of Bosea sp. ZW T0_25, isolated from stored onions (Allium cepa).</title>
        <authorList>
            <person name="Stoll D.A."/>
            <person name="Huch M."/>
        </authorList>
    </citation>
    <scope>NUCLEOTIDE SEQUENCE [LARGE SCALE GENOMIC DNA]</scope>
    <source>
        <strain evidence="2 3">ZW T0_25</strain>
    </source>
</reference>
<evidence type="ECO:0000313" key="2">
    <source>
        <dbReference type="EMBL" id="MDU0343551.1"/>
    </source>
</evidence>
<feature type="transmembrane region" description="Helical" evidence="1">
    <location>
        <begin position="85"/>
        <end position="104"/>
    </location>
</feature>
<dbReference type="RefSeq" id="WP_316021258.1">
    <property type="nucleotide sequence ID" value="NZ_JAWDID010000073.1"/>
</dbReference>
<evidence type="ECO:0000256" key="1">
    <source>
        <dbReference type="SAM" id="Phobius"/>
    </source>
</evidence>
<keyword evidence="1" id="KW-0812">Transmembrane</keyword>
<feature type="transmembrane region" description="Helical" evidence="1">
    <location>
        <begin position="5"/>
        <end position="23"/>
    </location>
</feature>
<comment type="caution">
    <text evidence="2">The sequence shown here is derived from an EMBL/GenBank/DDBJ whole genome shotgun (WGS) entry which is preliminary data.</text>
</comment>
<sequence length="177" mass="19905">MRTRLLRLLLIPVDLVVGLIIVLDELARPLYRPLLAWFGSFRIVARIEAAIGRLPPYGVLALLAVPFAVAEPLKLLSLLLLARGAWFGGIALMAVGHLTSFLLVERVYHAGRAQLLTIGWFARCMAWLDRIREIVVERVKASAAWQRAVVLGRAVRERARSWLGRLRARRQRRGNSG</sequence>
<keyword evidence="3" id="KW-1185">Reference proteome</keyword>
<protein>
    <submittedName>
        <fullName evidence="2">Uncharacterized protein</fullName>
    </submittedName>
</protein>
<keyword evidence="1" id="KW-1133">Transmembrane helix</keyword>
<organism evidence="2 3">
    <name type="scientific">Bosea rubneri</name>
    <dbReference type="NCBI Taxonomy" id="3075434"/>
    <lineage>
        <taxon>Bacteria</taxon>
        <taxon>Pseudomonadati</taxon>
        <taxon>Pseudomonadota</taxon>
        <taxon>Alphaproteobacteria</taxon>
        <taxon>Hyphomicrobiales</taxon>
        <taxon>Boseaceae</taxon>
        <taxon>Bosea</taxon>
    </lineage>
</organism>
<accession>A0ABU3SFT4</accession>
<evidence type="ECO:0000313" key="3">
    <source>
        <dbReference type="Proteomes" id="UP001254257"/>
    </source>
</evidence>
<dbReference type="Proteomes" id="UP001254257">
    <property type="component" value="Unassembled WGS sequence"/>
</dbReference>
<gene>
    <name evidence="2" type="ORF">RKE40_26995</name>
</gene>